<keyword evidence="2" id="KW-1003">Cell membrane</keyword>
<evidence type="ECO:0000313" key="7">
    <source>
        <dbReference type="EMBL" id="GGM56376.1"/>
    </source>
</evidence>
<accession>A0A8J3FUM7</accession>
<evidence type="ECO:0000313" key="8">
    <source>
        <dbReference type="Proteomes" id="UP000637578"/>
    </source>
</evidence>
<dbReference type="Pfam" id="PF07690">
    <property type="entry name" value="MFS_1"/>
    <property type="match status" value="1"/>
</dbReference>
<dbReference type="Proteomes" id="UP000637578">
    <property type="component" value="Unassembled WGS sequence"/>
</dbReference>
<evidence type="ECO:0008006" key="9">
    <source>
        <dbReference type="Google" id="ProtNLM"/>
    </source>
</evidence>
<dbReference type="PANTHER" id="PTHR23513">
    <property type="entry name" value="INTEGRAL MEMBRANE EFFLUX PROTEIN-RELATED"/>
    <property type="match status" value="1"/>
</dbReference>
<reference evidence="7" key="1">
    <citation type="journal article" date="2014" name="Int. J. Syst. Evol. Microbiol.">
        <title>Complete genome sequence of Corynebacterium casei LMG S-19264T (=DSM 44701T), isolated from a smear-ripened cheese.</title>
        <authorList>
            <consortium name="US DOE Joint Genome Institute (JGI-PGF)"/>
            <person name="Walter F."/>
            <person name="Albersmeier A."/>
            <person name="Kalinowski J."/>
            <person name="Ruckert C."/>
        </authorList>
    </citation>
    <scope>NUCLEOTIDE SEQUENCE</scope>
    <source>
        <strain evidence="7">CGMCC 4.5737</strain>
    </source>
</reference>
<gene>
    <name evidence="7" type="ORF">GCM10012275_29370</name>
</gene>
<dbReference type="InterPro" id="IPR036259">
    <property type="entry name" value="MFS_trans_sf"/>
</dbReference>
<feature type="transmembrane region" description="Helical" evidence="6">
    <location>
        <begin position="101"/>
        <end position="125"/>
    </location>
</feature>
<evidence type="ECO:0000256" key="2">
    <source>
        <dbReference type="ARBA" id="ARBA00022475"/>
    </source>
</evidence>
<comment type="caution">
    <text evidence="7">The sequence shown here is derived from an EMBL/GenBank/DDBJ whole genome shotgun (WGS) entry which is preliminary data.</text>
</comment>
<feature type="transmembrane region" description="Helical" evidence="6">
    <location>
        <begin position="137"/>
        <end position="162"/>
    </location>
</feature>
<dbReference type="SUPFAM" id="SSF103473">
    <property type="entry name" value="MFS general substrate transporter"/>
    <property type="match status" value="1"/>
</dbReference>
<evidence type="ECO:0000256" key="4">
    <source>
        <dbReference type="ARBA" id="ARBA00022989"/>
    </source>
</evidence>
<dbReference type="PANTHER" id="PTHR23513:SF11">
    <property type="entry name" value="STAPHYLOFERRIN A TRANSPORTER"/>
    <property type="match status" value="1"/>
</dbReference>
<sequence>MAIEAPARTRGVPRYLFAAGATRLADDMAPLAVTSLMLRRGDPAVAGITLSAYTLPAVLSGPVVGAWLDRTRHRRLALGANQIVLALVALGLLLFAGRNPWVPLGLAALAGAGIPLTSGGFSSLLPRLAPPESLPRVTAWDAATFKAAAITGPALSGTFAAILGPETAMVAIAGFALAGFLGTGLLPVTVDRTDNDARPGILAAVRNGITHFWCTPPLFGATLTTMLGFGAVGMLAITLPSLCT</sequence>
<feature type="transmembrane region" description="Helical" evidence="6">
    <location>
        <begin position="218"/>
        <end position="239"/>
    </location>
</feature>
<dbReference type="GO" id="GO:0005886">
    <property type="term" value="C:plasma membrane"/>
    <property type="evidence" value="ECO:0007669"/>
    <property type="project" value="UniProtKB-SubCell"/>
</dbReference>
<feature type="transmembrane region" description="Helical" evidence="6">
    <location>
        <begin position="76"/>
        <end position="95"/>
    </location>
</feature>
<keyword evidence="5 6" id="KW-0472">Membrane</keyword>
<dbReference type="AlphaFoldDB" id="A0A8J3FUM7"/>
<evidence type="ECO:0000256" key="6">
    <source>
        <dbReference type="SAM" id="Phobius"/>
    </source>
</evidence>
<keyword evidence="8" id="KW-1185">Reference proteome</keyword>
<reference evidence="7" key="2">
    <citation type="submission" date="2020-09" db="EMBL/GenBank/DDBJ databases">
        <authorList>
            <person name="Sun Q."/>
            <person name="Zhou Y."/>
        </authorList>
    </citation>
    <scope>NUCLEOTIDE SEQUENCE</scope>
    <source>
        <strain evidence="7">CGMCC 4.5737</strain>
    </source>
</reference>
<dbReference type="GO" id="GO:0022857">
    <property type="term" value="F:transmembrane transporter activity"/>
    <property type="evidence" value="ECO:0007669"/>
    <property type="project" value="InterPro"/>
</dbReference>
<dbReference type="InterPro" id="IPR011701">
    <property type="entry name" value="MFS"/>
</dbReference>
<keyword evidence="4 6" id="KW-1133">Transmembrane helix</keyword>
<evidence type="ECO:0000256" key="3">
    <source>
        <dbReference type="ARBA" id="ARBA00022692"/>
    </source>
</evidence>
<organism evidence="7 8">
    <name type="scientific">Longimycelium tulufanense</name>
    <dbReference type="NCBI Taxonomy" id="907463"/>
    <lineage>
        <taxon>Bacteria</taxon>
        <taxon>Bacillati</taxon>
        <taxon>Actinomycetota</taxon>
        <taxon>Actinomycetes</taxon>
        <taxon>Pseudonocardiales</taxon>
        <taxon>Pseudonocardiaceae</taxon>
        <taxon>Longimycelium</taxon>
    </lineage>
</organism>
<dbReference type="RefSeq" id="WP_189057979.1">
    <property type="nucleotide sequence ID" value="NZ_BMMK01000012.1"/>
</dbReference>
<comment type="subcellular location">
    <subcellularLocation>
        <location evidence="1">Cell membrane</location>
        <topology evidence="1">Multi-pass membrane protein</topology>
    </subcellularLocation>
</comment>
<dbReference type="Gene3D" id="1.20.1250.20">
    <property type="entry name" value="MFS general substrate transporter like domains"/>
    <property type="match status" value="1"/>
</dbReference>
<protein>
    <recommendedName>
        <fullName evidence="9">MFS transporter</fullName>
    </recommendedName>
</protein>
<feature type="transmembrane region" description="Helical" evidence="6">
    <location>
        <begin position="44"/>
        <end position="64"/>
    </location>
</feature>
<name>A0A8J3FUM7_9PSEU</name>
<feature type="transmembrane region" description="Helical" evidence="6">
    <location>
        <begin position="168"/>
        <end position="188"/>
    </location>
</feature>
<proteinExistence type="predicted"/>
<dbReference type="EMBL" id="BMMK01000012">
    <property type="protein sequence ID" value="GGM56376.1"/>
    <property type="molecule type" value="Genomic_DNA"/>
</dbReference>
<evidence type="ECO:0000256" key="5">
    <source>
        <dbReference type="ARBA" id="ARBA00023136"/>
    </source>
</evidence>
<keyword evidence="3 6" id="KW-0812">Transmembrane</keyword>
<evidence type="ECO:0000256" key="1">
    <source>
        <dbReference type="ARBA" id="ARBA00004651"/>
    </source>
</evidence>